<dbReference type="Pfam" id="PF00535">
    <property type="entry name" value="Glycos_transf_2"/>
    <property type="match status" value="1"/>
</dbReference>
<reference evidence="2 3" key="1">
    <citation type="journal article" date="2019" name="Int. J. Syst. Evol. Microbiol.">
        <title>The Global Catalogue of Microorganisms (GCM) 10K type strain sequencing project: providing services to taxonomists for standard genome sequencing and annotation.</title>
        <authorList>
            <consortium name="The Broad Institute Genomics Platform"/>
            <consortium name="The Broad Institute Genome Sequencing Center for Infectious Disease"/>
            <person name="Wu L."/>
            <person name="Ma J."/>
        </authorList>
    </citation>
    <scope>NUCLEOTIDE SEQUENCE [LARGE SCALE GENOMIC DNA]</scope>
    <source>
        <strain evidence="2 3">JCM 14942</strain>
    </source>
</reference>
<proteinExistence type="predicted"/>
<protein>
    <recommendedName>
        <fullName evidence="1">Glycosyltransferase 2-like domain-containing protein</fullName>
    </recommendedName>
</protein>
<dbReference type="PANTHER" id="PTHR43685">
    <property type="entry name" value="GLYCOSYLTRANSFERASE"/>
    <property type="match status" value="1"/>
</dbReference>
<feature type="domain" description="Glycosyltransferase 2-like" evidence="1">
    <location>
        <begin position="11"/>
        <end position="159"/>
    </location>
</feature>
<evidence type="ECO:0000259" key="1">
    <source>
        <dbReference type="Pfam" id="PF00535"/>
    </source>
</evidence>
<dbReference type="CDD" id="cd00761">
    <property type="entry name" value="Glyco_tranf_GTA_type"/>
    <property type="match status" value="1"/>
</dbReference>
<dbReference type="InterPro" id="IPR050834">
    <property type="entry name" value="Glycosyltransf_2"/>
</dbReference>
<dbReference type="Proteomes" id="UP001500842">
    <property type="component" value="Unassembled WGS sequence"/>
</dbReference>
<comment type="caution">
    <text evidence="2">The sequence shown here is derived from an EMBL/GenBank/DDBJ whole genome shotgun (WGS) entry which is preliminary data.</text>
</comment>
<evidence type="ECO:0000313" key="3">
    <source>
        <dbReference type="Proteomes" id="UP001500842"/>
    </source>
</evidence>
<dbReference type="InterPro" id="IPR029044">
    <property type="entry name" value="Nucleotide-diphossugar_trans"/>
</dbReference>
<dbReference type="RefSeq" id="WP_344111516.1">
    <property type="nucleotide sequence ID" value="NZ_BAAAOR010000009.1"/>
</dbReference>
<accession>A0ABN2A333</accession>
<evidence type="ECO:0000313" key="2">
    <source>
        <dbReference type="EMBL" id="GAA1510084.1"/>
    </source>
</evidence>
<dbReference type="EMBL" id="BAAAOR010000009">
    <property type="protein sequence ID" value="GAA1510084.1"/>
    <property type="molecule type" value="Genomic_DNA"/>
</dbReference>
<gene>
    <name evidence="2" type="ORF">GCM10009788_13090</name>
</gene>
<dbReference type="InterPro" id="IPR001173">
    <property type="entry name" value="Glyco_trans_2-like"/>
</dbReference>
<sequence>MSLPDLPDVDVVIATHDRPVLVREAIAAVVGQAYPGRVRCIVVFDRSTPDPDLCAYGDGDRRTVDVVANDRSPGLAGARNTGILAGDGALVAFCDDDDLWLPGKLERQVRALVAGGPPTCVTGIEVDYDGTTTTRVPTPASLELRHLVRRRVMEAHPSTVLVRRRELLKDIGLVDEDIPGSYGEDFDWMIRAAGAGGFHVVPAPLVRVRWGGSQFSRQWGTIADAIDYGLAKHAVFHEDRRALARLLGRKAFALAALGRRDALRWAGRTAWTSPREPRAYLAALVALRVVSADRLLDFAHRRGHGI</sequence>
<dbReference type="SUPFAM" id="SSF53448">
    <property type="entry name" value="Nucleotide-diphospho-sugar transferases"/>
    <property type="match status" value="1"/>
</dbReference>
<keyword evidence="3" id="KW-1185">Reference proteome</keyword>
<dbReference type="Gene3D" id="3.90.550.10">
    <property type="entry name" value="Spore Coat Polysaccharide Biosynthesis Protein SpsA, Chain A"/>
    <property type="match status" value="1"/>
</dbReference>
<organism evidence="2 3">
    <name type="scientific">Nocardioides humi</name>
    <dbReference type="NCBI Taxonomy" id="449461"/>
    <lineage>
        <taxon>Bacteria</taxon>
        <taxon>Bacillati</taxon>
        <taxon>Actinomycetota</taxon>
        <taxon>Actinomycetes</taxon>
        <taxon>Propionibacteriales</taxon>
        <taxon>Nocardioidaceae</taxon>
        <taxon>Nocardioides</taxon>
    </lineage>
</organism>
<dbReference type="PANTHER" id="PTHR43685:SF2">
    <property type="entry name" value="GLYCOSYLTRANSFERASE 2-LIKE DOMAIN-CONTAINING PROTEIN"/>
    <property type="match status" value="1"/>
</dbReference>
<name>A0ABN2A333_9ACTN</name>